<evidence type="ECO:0000313" key="1">
    <source>
        <dbReference type="EMBL" id="KKK68950.1"/>
    </source>
</evidence>
<proteinExistence type="predicted"/>
<organism evidence="1">
    <name type="scientific">marine sediment metagenome</name>
    <dbReference type="NCBI Taxonomy" id="412755"/>
    <lineage>
        <taxon>unclassified sequences</taxon>
        <taxon>metagenomes</taxon>
        <taxon>ecological metagenomes</taxon>
    </lineage>
</organism>
<dbReference type="EMBL" id="LAZR01058893">
    <property type="protein sequence ID" value="KKK68950.1"/>
    <property type="molecule type" value="Genomic_DNA"/>
</dbReference>
<name>A0A0F8Y5P5_9ZZZZ</name>
<feature type="non-terminal residue" evidence="1">
    <location>
        <position position="1"/>
    </location>
</feature>
<sequence length="44" mass="4836">ACGGTGIHNRFKPDYFEGSNPSRPMIEYASVVQWIGHSATNRAI</sequence>
<dbReference type="AlphaFoldDB" id="A0A0F8Y5P5"/>
<accession>A0A0F8Y5P5</accession>
<protein>
    <submittedName>
        <fullName evidence="1">Uncharacterized protein</fullName>
    </submittedName>
</protein>
<reference evidence="1" key="1">
    <citation type="journal article" date="2015" name="Nature">
        <title>Complex archaea that bridge the gap between prokaryotes and eukaryotes.</title>
        <authorList>
            <person name="Spang A."/>
            <person name="Saw J.H."/>
            <person name="Jorgensen S.L."/>
            <person name="Zaremba-Niedzwiedzka K."/>
            <person name="Martijn J."/>
            <person name="Lind A.E."/>
            <person name="van Eijk R."/>
            <person name="Schleper C."/>
            <person name="Guy L."/>
            <person name="Ettema T.J."/>
        </authorList>
    </citation>
    <scope>NUCLEOTIDE SEQUENCE</scope>
</reference>
<comment type="caution">
    <text evidence="1">The sequence shown here is derived from an EMBL/GenBank/DDBJ whole genome shotgun (WGS) entry which is preliminary data.</text>
</comment>
<gene>
    <name evidence="1" type="ORF">LCGC14_2938910</name>
</gene>